<dbReference type="InterPro" id="IPR012337">
    <property type="entry name" value="RNaseH-like_sf"/>
</dbReference>
<name>A0A9N8Z4U4_9GLOM</name>
<dbReference type="PRINTS" id="PR00867">
    <property type="entry name" value="DNAPOLG"/>
</dbReference>
<dbReference type="InterPro" id="IPR001098">
    <property type="entry name" value="DNA-dir_DNA_pol_A_palm_dom"/>
</dbReference>
<dbReference type="EMBL" id="CAJVPS010000320">
    <property type="protein sequence ID" value="CAG8476501.1"/>
    <property type="molecule type" value="Genomic_DNA"/>
</dbReference>
<evidence type="ECO:0000313" key="4">
    <source>
        <dbReference type="Proteomes" id="UP000789508"/>
    </source>
</evidence>
<gene>
    <name evidence="3" type="ORF">ALEPTO_LOCUS2267</name>
</gene>
<dbReference type="Gene3D" id="3.30.420.390">
    <property type="match status" value="2"/>
</dbReference>
<evidence type="ECO:0000259" key="2">
    <source>
        <dbReference type="SMART" id="SM00482"/>
    </source>
</evidence>
<accession>A0A9N8Z4U4</accession>
<comment type="caution">
    <text evidence="3">The sequence shown here is derived from an EMBL/GenBank/DDBJ whole genome shotgun (WGS) entry which is preliminary data.</text>
</comment>
<dbReference type="SUPFAM" id="SSF53098">
    <property type="entry name" value="Ribonuclease H-like"/>
    <property type="match status" value="1"/>
</dbReference>
<proteinExistence type="predicted"/>
<organism evidence="3 4">
    <name type="scientific">Ambispora leptoticha</name>
    <dbReference type="NCBI Taxonomy" id="144679"/>
    <lineage>
        <taxon>Eukaryota</taxon>
        <taxon>Fungi</taxon>
        <taxon>Fungi incertae sedis</taxon>
        <taxon>Mucoromycota</taxon>
        <taxon>Glomeromycotina</taxon>
        <taxon>Glomeromycetes</taxon>
        <taxon>Archaeosporales</taxon>
        <taxon>Ambisporaceae</taxon>
        <taxon>Ambispora</taxon>
    </lineage>
</organism>
<reference evidence="3" key="1">
    <citation type="submission" date="2021-06" db="EMBL/GenBank/DDBJ databases">
        <authorList>
            <person name="Kallberg Y."/>
            <person name="Tangrot J."/>
            <person name="Rosling A."/>
        </authorList>
    </citation>
    <scope>NUCLEOTIDE SEQUENCE</scope>
    <source>
        <strain evidence="3">FL130A</strain>
    </source>
</reference>
<dbReference type="InterPro" id="IPR043502">
    <property type="entry name" value="DNA/RNA_pol_sf"/>
</dbReference>
<dbReference type="InterPro" id="IPR002297">
    <property type="entry name" value="DNA-dir_DNA_pol_A_mt"/>
</dbReference>
<dbReference type="GO" id="GO:0003887">
    <property type="term" value="F:DNA-directed DNA polymerase activity"/>
    <property type="evidence" value="ECO:0007669"/>
    <property type="project" value="InterPro"/>
</dbReference>
<dbReference type="GO" id="GO:0008408">
    <property type="term" value="F:3'-5' exonuclease activity"/>
    <property type="evidence" value="ECO:0007669"/>
    <property type="project" value="TreeGrafter"/>
</dbReference>
<dbReference type="InterPro" id="IPR041336">
    <property type="entry name" value="DNApol_Exo"/>
</dbReference>
<dbReference type="SMART" id="SM00482">
    <property type="entry name" value="POLAc"/>
    <property type="match status" value="1"/>
</dbReference>
<dbReference type="SUPFAM" id="SSF56672">
    <property type="entry name" value="DNA/RNA polymerases"/>
    <property type="match status" value="1"/>
</dbReference>
<dbReference type="Pfam" id="PF18136">
    <property type="entry name" value="DNApol_Exo"/>
    <property type="match status" value="1"/>
</dbReference>
<evidence type="ECO:0000313" key="3">
    <source>
        <dbReference type="EMBL" id="CAG8476501.1"/>
    </source>
</evidence>
<sequence length="984" mass="113533">MEMLPTWLHKQIFKNRPSPPREIQKIAVEHLVRQGIFKTDSNGVPLPSPLTTQQSLTNEFTLPSLNGDTIAEHFWRIGENQARPVRELARKFASVSLPNIPAPGAWVFKSGWTRYGKDNSPEPVAFPNEEVLCFDVETLVPDCPFSVLATAASPTAWYSWVSPRLIKHKENREKGIENYEPTVKGHLIPIGTLNRERIIVGHNIGYDRARIKEEYHFKPSGTSFLDTMALHIAVNGVSGVPNWARAKWEANSTEMKNIYGVYDVTFVSGLNRVYEYHFKKQLDKSTRNIFVDGTMEEIVEPETFQKLMTYCAKDVEATHQVYQKVFPRFLKICPHPVSFAGMLHMGNMFLTTTRQDWNEYIESSDTIYAERSCKLDHVLQNLAREAVQLSPEIIRNDHWLKQLDWSIATNGKKLAGYPTWYRELWDSKTEQLKISPSSKIGIMLMKLTWKGFPIYYSKRFGYVYRVPIQDNSFTPTSITTPLCIFSVNDEDYDLFAGDIGGCYYQISKTLLLKNFYEKIEKGTIKSEYEYVTTELLNQVFLLSIGTLMRRAIDRDWFTTETLNENYVGANYREKIKAPKGHKIVCGKLESLELWIASLIGDSQFGFHGATAMSWHVLQGDSLLGTDMHSRTARELNVSRNQARLIDYGRIFGGNRTFGGNFMFVNEMLERLQSSENSSNGNDLDTINKAIRFYKKTEGSIFFKNKTKYFWYGGSESYTVNAFDDIDYNSYTNDIRSKNSRTPILKSGKPWGLQLIDKPVNWVVQSAAVDFQHLLLVSMQYLIDKYQINARLMLMDYDTVQFLCDEEECYRVALAMQTSHLWTRSLFSYMMGIEDLPLSLAFFPSIEIRNQLDQKNNSKPISRITMMDILELLNKKENSKETTKNISLTAFEKLLIKPLAESNEKNNLLTSSIMIPQEVESLLNPYCPPEDSILFLELQSLTTEEEIQALFRMRRMDGLAKMYDYIKRTYPRFFGKVERYFKLAV</sequence>
<evidence type="ECO:0000256" key="1">
    <source>
        <dbReference type="ARBA" id="ARBA00031966"/>
    </source>
</evidence>
<dbReference type="GO" id="GO:0003677">
    <property type="term" value="F:DNA binding"/>
    <property type="evidence" value="ECO:0007669"/>
    <property type="project" value="InterPro"/>
</dbReference>
<feature type="domain" description="DNA-directed DNA polymerase family A palm" evidence="2">
    <location>
        <begin position="568"/>
        <end position="807"/>
    </location>
</feature>
<keyword evidence="4" id="KW-1185">Reference proteome</keyword>
<dbReference type="Proteomes" id="UP000789508">
    <property type="component" value="Unassembled WGS sequence"/>
</dbReference>
<dbReference type="PANTHER" id="PTHR10267:SF0">
    <property type="entry name" value="DNA POLYMERASE SUBUNIT GAMMA-1"/>
    <property type="match status" value="1"/>
</dbReference>
<dbReference type="PANTHER" id="PTHR10267">
    <property type="entry name" value="DNA POLYMERASE SUBUNIT GAMMA-1"/>
    <property type="match status" value="1"/>
</dbReference>
<protein>
    <recommendedName>
        <fullName evidence="1">Mitochondrial DNA polymerase catalytic subunit</fullName>
    </recommendedName>
</protein>
<dbReference type="GO" id="GO:0005760">
    <property type="term" value="C:gamma DNA polymerase complex"/>
    <property type="evidence" value="ECO:0007669"/>
    <property type="project" value="InterPro"/>
</dbReference>
<dbReference type="OrthoDB" id="5588663at2759"/>
<dbReference type="GO" id="GO:0006264">
    <property type="term" value="P:mitochondrial DNA replication"/>
    <property type="evidence" value="ECO:0007669"/>
    <property type="project" value="TreeGrafter"/>
</dbReference>
<dbReference type="AlphaFoldDB" id="A0A9N8Z4U4"/>